<dbReference type="OMA" id="VIWLHAY"/>
<organism evidence="3 4">
    <name type="scientific">Wolfiporia cocos (strain MD-104)</name>
    <name type="common">Brown rot fungus</name>
    <dbReference type="NCBI Taxonomy" id="742152"/>
    <lineage>
        <taxon>Eukaryota</taxon>
        <taxon>Fungi</taxon>
        <taxon>Dikarya</taxon>
        <taxon>Basidiomycota</taxon>
        <taxon>Agaricomycotina</taxon>
        <taxon>Agaricomycetes</taxon>
        <taxon>Polyporales</taxon>
        <taxon>Phaeolaceae</taxon>
        <taxon>Wolfiporia</taxon>
    </lineage>
</organism>
<accession>A0A2H3JDZ5</accession>
<reference evidence="3 4" key="1">
    <citation type="journal article" date="2012" name="Science">
        <title>The Paleozoic origin of enzymatic lignin decomposition reconstructed from 31 fungal genomes.</title>
        <authorList>
            <person name="Floudas D."/>
            <person name="Binder M."/>
            <person name="Riley R."/>
            <person name="Barry K."/>
            <person name="Blanchette R.A."/>
            <person name="Henrissat B."/>
            <person name="Martinez A.T."/>
            <person name="Otillar R."/>
            <person name="Spatafora J.W."/>
            <person name="Yadav J.S."/>
            <person name="Aerts A."/>
            <person name="Benoit I."/>
            <person name="Boyd A."/>
            <person name="Carlson A."/>
            <person name="Copeland A."/>
            <person name="Coutinho P.M."/>
            <person name="de Vries R.P."/>
            <person name="Ferreira P."/>
            <person name="Findley K."/>
            <person name="Foster B."/>
            <person name="Gaskell J."/>
            <person name="Glotzer D."/>
            <person name="Gorecki P."/>
            <person name="Heitman J."/>
            <person name="Hesse C."/>
            <person name="Hori C."/>
            <person name="Igarashi K."/>
            <person name="Jurgens J.A."/>
            <person name="Kallen N."/>
            <person name="Kersten P."/>
            <person name="Kohler A."/>
            <person name="Kuees U."/>
            <person name="Kumar T.K.A."/>
            <person name="Kuo A."/>
            <person name="LaButti K."/>
            <person name="Larrondo L.F."/>
            <person name="Lindquist E."/>
            <person name="Ling A."/>
            <person name="Lombard V."/>
            <person name="Lucas S."/>
            <person name="Lundell T."/>
            <person name="Martin R."/>
            <person name="McLaughlin D.J."/>
            <person name="Morgenstern I."/>
            <person name="Morin E."/>
            <person name="Murat C."/>
            <person name="Nagy L.G."/>
            <person name="Nolan M."/>
            <person name="Ohm R.A."/>
            <person name="Patyshakuliyeva A."/>
            <person name="Rokas A."/>
            <person name="Ruiz-Duenas F.J."/>
            <person name="Sabat G."/>
            <person name="Salamov A."/>
            <person name="Samejima M."/>
            <person name="Schmutz J."/>
            <person name="Slot J.C."/>
            <person name="St John F."/>
            <person name="Stenlid J."/>
            <person name="Sun H."/>
            <person name="Sun S."/>
            <person name="Syed K."/>
            <person name="Tsang A."/>
            <person name="Wiebenga A."/>
            <person name="Young D."/>
            <person name="Pisabarro A."/>
            <person name="Eastwood D.C."/>
            <person name="Martin F."/>
            <person name="Cullen D."/>
            <person name="Grigoriev I.V."/>
            <person name="Hibbett D.S."/>
        </authorList>
    </citation>
    <scope>NUCLEOTIDE SEQUENCE [LARGE SCALE GENOMIC DNA]</scope>
    <source>
        <strain evidence="3 4">MD-104</strain>
    </source>
</reference>
<dbReference type="STRING" id="742152.A0A2H3JDZ5"/>
<evidence type="ECO:0000313" key="3">
    <source>
        <dbReference type="EMBL" id="PCH39775.1"/>
    </source>
</evidence>
<dbReference type="EMBL" id="KB468053">
    <property type="protein sequence ID" value="PCH39775.1"/>
    <property type="molecule type" value="Genomic_DNA"/>
</dbReference>
<protein>
    <recommendedName>
        <fullName evidence="2">Integrase core domain-containing protein</fullName>
    </recommendedName>
</protein>
<dbReference type="PANTHER" id="PTHR46177:SF1">
    <property type="entry name" value="INTEGRASE CATALYTIC DOMAIN-CONTAINING PROTEIN"/>
    <property type="match status" value="1"/>
</dbReference>
<evidence type="ECO:0000256" key="1">
    <source>
        <dbReference type="SAM" id="MobiDB-lite"/>
    </source>
</evidence>
<name>A0A2H3JDZ5_WOLCO</name>
<proteinExistence type="predicted"/>
<evidence type="ECO:0000259" key="2">
    <source>
        <dbReference type="Pfam" id="PF24764"/>
    </source>
</evidence>
<feature type="region of interest" description="Disordered" evidence="1">
    <location>
        <begin position="449"/>
        <end position="472"/>
    </location>
</feature>
<dbReference type="OrthoDB" id="5946233at2759"/>
<gene>
    <name evidence="3" type="ORF">WOLCODRAFT_68498</name>
</gene>
<dbReference type="Proteomes" id="UP000218811">
    <property type="component" value="Unassembled WGS sequence"/>
</dbReference>
<dbReference type="InterPro" id="IPR058913">
    <property type="entry name" value="Integrase_dom_put"/>
</dbReference>
<dbReference type="Pfam" id="PF24764">
    <property type="entry name" value="rva_4"/>
    <property type="match status" value="1"/>
</dbReference>
<feature type="domain" description="Integrase core" evidence="2">
    <location>
        <begin position="133"/>
        <end position="308"/>
    </location>
</feature>
<feature type="non-terminal residue" evidence="3">
    <location>
        <position position="1"/>
    </location>
</feature>
<dbReference type="AlphaFoldDB" id="A0A2H3JDZ5"/>
<keyword evidence="4" id="KW-1185">Reference proteome</keyword>
<sequence length="472" mass="54290">LAPDDLVRPHIERYVQMGLSYPAILKHLKGHFDTAQYGLSLRTLKARCRTWGIERARGQGHTLQSIAPAIERARERFPNQGMRDMRNTLRVEEGMEVSEKKINSYMHLHHAEEVESRRYTRGSMVRARFWTAGVNDMWTLDQHDKWRSYHLYLHVGLEPYSGYILWLKIWWTNRNPRLVASYYLDAVESVQGMPLITQSDRGTENNGVANAQTVMRHRLDPTLSNTLQHRWMGHKHNIKPEQFWSQLRKRWSPGFEKLLKIGVDTGLYDSEDYLDRMTFFYIFIPFLQAELDTFRFRYNTTTKRRDPNKVLPEGKPSLIFEEPNVYSAEDYRLVIDPALVSEVRQLYAPPDDPVFELVPPDFMRLADEIYTTMGSPAVSHNSAWVVYTELLTRLRAILDAGEAQHEVSTGPLEHTERSGFQGEPMPVLNYPPARGGAVIGDLSTLASAEDGYSSDGSADEQIVAPSFTGRSE</sequence>
<evidence type="ECO:0000313" key="4">
    <source>
        <dbReference type="Proteomes" id="UP000218811"/>
    </source>
</evidence>
<dbReference type="PANTHER" id="PTHR46177">
    <property type="entry name" value="INTEGRASE CATALYTIC DOMAIN-CONTAINING PROTEIN"/>
    <property type="match status" value="1"/>
</dbReference>